<dbReference type="SUPFAM" id="SSF46689">
    <property type="entry name" value="Homeodomain-like"/>
    <property type="match status" value="1"/>
</dbReference>
<keyword evidence="2" id="KW-0238">DNA-binding</keyword>
<protein>
    <submittedName>
        <fullName evidence="5">AraC family transcriptional regulator</fullName>
    </submittedName>
</protein>
<dbReference type="PROSITE" id="PS01124">
    <property type="entry name" value="HTH_ARAC_FAMILY_2"/>
    <property type="match status" value="1"/>
</dbReference>
<dbReference type="GO" id="GO:0043565">
    <property type="term" value="F:sequence-specific DNA binding"/>
    <property type="evidence" value="ECO:0007669"/>
    <property type="project" value="InterPro"/>
</dbReference>
<evidence type="ECO:0000256" key="2">
    <source>
        <dbReference type="ARBA" id="ARBA00023125"/>
    </source>
</evidence>
<dbReference type="InterPro" id="IPR014710">
    <property type="entry name" value="RmlC-like_jellyroll"/>
</dbReference>
<evidence type="ECO:0000313" key="6">
    <source>
        <dbReference type="Proteomes" id="UP000266091"/>
    </source>
</evidence>
<dbReference type="InterPro" id="IPR011051">
    <property type="entry name" value="RmlC_Cupin_sf"/>
</dbReference>
<dbReference type="CDD" id="cd06124">
    <property type="entry name" value="cupin_NimR-like_N"/>
    <property type="match status" value="1"/>
</dbReference>
<dbReference type="RefSeq" id="WP_116270703.1">
    <property type="nucleotide sequence ID" value="NZ_BGZJ01000002.1"/>
</dbReference>
<gene>
    <name evidence="5" type="ORF">MESMUL_17930</name>
</gene>
<sequence>MTSEIRKAFLSENLSEQKDWVVFARNSEAGHSRPEHVHDVAQLLYAESGVMLLVSEGIPRLVPPHQALWIPAGIPHSLTFITETRLRTLYFPAESSKRVSGSIRAMEVSDLLRDLIAELFRNTYPPSVQKQMSRLVLSLLHGTAPTADPLPLPTDPMLRSAAEGILRESRWAVPLETLCDEVHLTPKTFERKFLKDTGMTFKAWKSAARLCSALDCLAKGMSIKQTALHLGFSGPGPFSAAFTKFFGLTPGSLVQSLGKQKDR</sequence>
<evidence type="ECO:0000259" key="4">
    <source>
        <dbReference type="PROSITE" id="PS01124"/>
    </source>
</evidence>
<keyword evidence="3" id="KW-0804">Transcription</keyword>
<keyword evidence="6" id="KW-1185">Reference proteome</keyword>
<dbReference type="Pfam" id="PF02311">
    <property type="entry name" value="AraC_binding"/>
    <property type="match status" value="1"/>
</dbReference>
<evidence type="ECO:0000256" key="1">
    <source>
        <dbReference type="ARBA" id="ARBA00023015"/>
    </source>
</evidence>
<name>A0A388SG51_9BURK</name>
<dbReference type="EMBL" id="BGZJ01000002">
    <property type="protein sequence ID" value="GBO94439.1"/>
    <property type="molecule type" value="Genomic_DNA"/>
</dbReference>
<dbReference type="SUPFAM" id="SSF51182">
    <property type="entry name" value="RmlC-like cupins"/>
    <property type="match status" value="1"/>
</dbReference>
<dbReference type="Pfam" id="PF12833">
    <property type="entry name" value="HTH_18"/>
    <property type="match status" value="1"/>
</dbReference>
<proteinExistence type="predicted"/>
<dbReference type="Gene3D" id="2.60.120.10">
    <property type="entry name" value="Jelly Rolls"/>
    <property type="match status" value="1"/>
</dbReference>
<keyword evidence="1" id="KW-0805">Transcription regulation</keyword>
<dbReference type="SMART" id="SM00342">
    <property type="entry name" value="HTH_ARAC"/>
    <property type="match status" value="1"/>
</dbReference>
<accession>A0A388SG51</accession>
<dbReference type="PANTHER" id="PTHR11019:SF199">
    <property type="entry name" value="HTH-TYPE TRANSCRIPTIONAL REGULATOR NIMR"/>
    <property type="match status" value="1"/>
</dbReference>
<dbReference type="InterPro" id="IPR003313">
    <property type="entry name" value="AraC-bd"/>
</dbReference>
<feature type="domain" description="HTH araC/xylS-type" evidence="4">
    <location>
        <begin position="155"/>
        <end position="256"/>
    </location>
</feature>
<dbReference type="InterPro" id="IPR009057">
    <property type="entry name" value="Homeodomain-like_sf"/>
</dbReference>
<dbReference type="OrthoDB" id="9804543at2"/>
<dbReference type="PROSITE" id="PS00041">
    <property type="entry name" value="HTH_ARAC_FAMILY_1"/>
    <property type="match status" value="1"/>
</dbReference>
<evidence type="ECO:0000313" key="5">
    <source>
        <dbReference type="EMBL" id="GBO94439.1"/>
    </source>
</evidence>
<comment type="caution">
    <text evidence="5">The sequence shown here is derived from an EMBL/GenBank/DDBJ whole genome shotgun (WGS) entry which is preliminary data.</text>
</comment>
<dbReference type="InterPro" id="IPR018060">
    <property type="entry name" value="HTH_AraC"/>
</dbReference>
<dbReference type="AlphaFoldDB" id="A0A388SG51"/>
<reference evidence="5 6" key="1">
    <citation type="journal article" date="2018" name="Int. J. Syst. Evol. Microbiol.">
        <title>Mesosutterella multiformis gen. nov., sp. nov., a member of the family Sutterellaceae and Sutterella megalosphaeroides sp. nov., isolated from human faeces.</title>
        <authorList>
            <person name="Sakamoto M."/>
            <person name="Ikeyama N."/>
            <person name="Kunihiro T."/>
            <person name="Iino T."/>
            <person name="Yuki M."/>
            <person name="Ohkuma M."/>
        </authorList>
    </citation>
    <scope>NUCLEOTIDE SEQUENCE [LARGE SCALE GENOMIC DNA]</scope>
    <source>
        <strain evidence="5 6">4NBBH2</strain>
    </source>
</reference>
<dbReference type="InterPro" id="IPR018062">
    <property type="entry name" value="HTH_AraC-typ_CS"/>
</dbReference>
<evidence type="ECO:0000256" key="3">
    <source>
        <dbReference type="ARBA" id="ARBA00023163"/>
    </source>
</evidence>
<organism evidence="5 6">
    <name type="scientific">Mesosutterella multiformis</name>
    <dbReference type="NCBI Taxonomy" id="2259133"/>
    <lineage>
        <taxon>Bacteria</taxon>
        <taxon>Pseudomonadati</taxon>
        <taxon>Pseudomonadota</taxon>
        <taxon>Betaproteobacteria</taxon>
        <taxon>Burkholderiales</taxon>
        <taxon>Sutterellaceae</taxon>
        <taxon>Mesosutterella</taxon>
    </lineage>
</organism>
<dbReference type="Proteomes" id="UP000266091">
    <property type="component" value="Unassembled WGS sequence"/>
</dbReference>
<dbReference type="Gene3D" id="1.10.10.60">
    <property type="entry name" value="Homeodomain-like"/>
    <property type="match status" value="1"/>
</dbReference>
<dbReference type="PANTHER" id="PTHR11019">
    <property type="entry name" value="HTH-TYPE TRANSCRIPTIONAL REGULATOR NIMR"/>
    <property type="match status" value="1"/>
</dbReference>
<dbReference type="GO" id="GO:0003700">
    <property type="term" value="F:DNA-binding transcription factor activity"/>
    <property type="evidence" value="ECO:0007669"/>
    <property type="project" value="InterPro"/>
</dbReference>